<dbReference type="PANTHER" id="PTHR11618">
    <property type="entry name" value="TRANSCRIPTION INITIATION FACTOR IIB-RELATED"/>
    <property type="match status" value="1"/>
</dbReference>
<keyword evidence="2" id="KW-0804">Transcription</keyword>
<proteinExistence type="predicted"/>
<protein>
    <submittedName>
        <fullName evidence="5">Transcription factor IIIB 50 kDa subunit</fullName>
    </submittedName>
</protein>
<evidence type="ECO:0000313" key="5">
    <source>
        <dbReference type="EMBL" id="KAH9506476.1"/>
    </source>
</evidence>
<keyword evidence="6" id="KW-1185">Reference proteome</keyword>
<dbReference type="Gene3D" id="1.10.472.10">
    <property type="entry name" value="Cyclin-like"/>
    <property type="match status" value="1"/>
</dbReference>
<evidence type="ECO:0000313" key="6">
    <source>
        <dbReference type="Proteomes" id="UP000790347"/>
    </source>
</evidence>
<dbReference type="GO" id="GO:0017025">
    <property type="term" value="F:TBP-class protein binding"/>
    <property type="evidence" value="ECO:0007669"/>
    <property type="project" value="InterPro"/>
</dbReference>
<gene>
    <name evidence="5" type="primary">BRF2</name>
    <name evidence="5" type="ORF">DERF_011206</name>
</gene>
<name>A0A922HSK2_DERFA</name>
<dbReference type="InterPro" id="IPR000812">
    <property type="entry name" value="TFIIB"/>
</dbReference>
<dbReference type="Pfam" id="PF00382">
    <property type="entry name" value="TFIIB"/>
    <property type="match status" value="1"/>
</dbReference>
<dbReference type="SUPFAM" id="SSF47954">
    <property type="entry name" value="Cyclin-like"/>
    <property type="match status" value="1"/>
</dbReference>
<organism evidence="5 6">
    <name type="scientific">Dermatophagoides farinae</name>
    <name type="common">American house dust mite</name>
    <dbReference type="NCBI Taxonomy" id="6954"/>
    <lineage>
        <taxon>Eukaryota</taxon>
        <taxon>Metazoa</taxon>
        <taxon>Ecdysozoa</taxon>
        <taxon>Arthropoda</taxon>
        <taxon>Chelicerata</taxon>
        <taxon>Arachnida</taxon>
        <taxon>Acari</taxon>
        <taxon>Acariformes</taxon>
        <taxon>Sarcoptiformes</taxon>
        <taxon>Astigmata</taxon>
        <taxon>Psoroptidia</taxon>
        <taxon>Analgoidea</taxon>
        <taxon>Pyroglyphidae</taxon>
        <taxon>Dermatophagoidinae</taxon>
        <taxon>Dermatophagoides</taxon>
    </lineage>
</organism>
<dbReference type="InterPro" id="IPR036915">
    <property type="entry name" value="Cyclin-like_sf"/>
</dbReference>
<dbReference type="InterPro" id="IPR013150">
    <property type="entry name" value="TFIIB_cyclin"/>
</dbReference>
<dbReference type="GO" id="GO:0097550">
    <property type="term" value="C:transcription preinitiation complex"/>
    <property type="evidence" value="ECO:0007669"/>
    <property type="project" value="TreeGrafter"/>
</dbReference>
<evidence type="ECO:0000256" key="1">
    <source>
        <dbReference type="ARBA" id="ARBA00023015"/>
    </source>
</evidence>
<dbReference type="Proteomes" id="UP000790347">
    <property type="component" value="Unassembled WGS sequence"/>
</dbReference>
<dbReference type="PANTHER" id="PTHR11618:SF13">
    <property type="entry name" value="TRANSCRIPTION INITIATION FACTOR IIB"/>
    <property type="match status" value="1"/>
</dbReference>
<keyword evidence="1" id="KW-0805">Transcription regulation</keyword>
<dbReference type="GO" id="GO:0070897">
    <property type="term" value="P:transcription preinitiation complex assembly"/>
    <property type="evidence" value="ECO:0007669"/>
    <property type="project" value="InterPro"/>
</dbReference>
<evidence type="ECO:0000256" key="2">
    <source>
        <dbReference type="ARBA" id="ARBA00023163"/>
    </source>
</evidence>
<reference evidence="5" key="1">
    <citation type="submission" date="2013-05" db="EMBL/GenBank/DDBJ databases">
        <authorList>
            <person name="Yim A.K.Y."/>
            <person name="Chan T.F."/>
            <person name="Ji K.M."/>
            <person name="Liu X.Y."/>
            <person name="Zhou J.W."/>
            <person name="Li R.Q."/>
            <person name="Yang K.Y."/>
            <person name="Li J."/>
            <person name="Li M."/>
            <person name="Law P.T.W."/>
            <person name="Wu Y.L."/>
            <person name="Cai Z.L."/>
            <person name="Qin H."/>
            <person name="Bao Y."/>
            <person name="Leung R.K.K."/>
            <person name="Ng P.K.S."/>
            <person name="Zou J."/>
            <person name="Zhong X.J."/>
            <person name="Ran P.X."/>
            <person name="Zhong N.S."/>
            <person name="Liu Z.G."/>
            <person name="Tsui S.K.W."/>
        </authorList>
    </citation>
    <scope>NUCLEOTIDE SEQUENCE</scope>
    <source>
        <strain evidence="5">Derf</strain>
        <tissue evidence="5">Whole organism</tissue>
    </source>
</reference>
<dbReference type="AlphaFoldDB" id="A0A922HSK2"/>
<reference evidence="5" key="2">
    <citation type="journal article" date="2022" name="Res Sq">
        <title>Comparative Genomics Reveals Insights into the Divergent Evolution of Astigmatic Mites and Household Pest Adaptations.</title>
        <authorList>
            <person name="Xiong Q."/>
            <person name="Wan A.T.-Y."/>
            <person name="Liu X.-Y."/>
            <person name="Fung C.S.-H."/>
            <person name="Xiao X."/>
            <person name="Malainual N."/>
            <person name="Hou J."/>
            <person name="Wang L."/>
            <person name="Wang M."/>
            <person name="Yang K."/>
            <person name="Cui Y."/>
            <person name="Leung E."/>
            <person name="Nong W."/>
            <person name="Shin S.-K."/>
            <person name="Au S."/>
            <person name="Jeong K.Y."/>
            <person name="Chew F.T."/>
            <person name="Hui J."/>
            <person name="Leung T.F."/>
            <person name="Tungtrongchitr A."/>
            <person name="Zhong N."/>
            <person name="Liu Z."/>
            <person name="Tsui S."/>
        </authorList>
    </citation>
    <scope>NUCLEOTIDE SEQUENCE</scope>
    <source>
        <strain evidence="5">Derf</strain>
        <tissue evidence="5">Whole organism</tissue>
    </source>
</reference>
<feature type="domain" description="Transcription factor TFIIB cyclin-like" evidence="4">
    <location>
        <begin position="66"/>
        <end position="148"/>
    </location>
</feature>
<keyword evidence="3" id="KW-0175">Coiled coil</keyword>
<sequence length="577" mass="67841">MSQLEQQQQQQCPDCQSQDIIIEDFISVCTNCDGEKISYSQQQQYHQQNIIKLSDQKRTTAPVLYGIKLISTLSKNLNISKSIREMAITLFRDVCKENEFKNRSTNFKQSLALCCLYVICNQECNHITLNEFFKNSDSVFKHVGKILLSLQKKRPELFEKSAKKIESLIPLYLFKHDFADKEKMAISDYATGLVWMWQEACLIQGFNPITIIYVALFYAWKAVDQKRSSITVNKFCDQFNISNRIVLDKKVRFFFKVLKDFANCCPLLTNSEELTKNTISLRIEKIVYMKRSIIAEYNQLNTNGNHQQVNEQKNNEIISNNNKPITFEEIEDQDFSDEEINSYIRSDHEVEEIRKLSTIQNKMDKVFQLYEEFLANQDSDCSVDLKNSDIDFLFEDDDDGDVDIEKFNNSLYNDKIQNTPSSKCQDNNNDQLIRTLSEQIISAWKATSEYRNEFLRENVPEQMLVSDKLKLEATTEEEILETAKTLIEDLKYKESEYPKLMAKILRKKYRKILDDLNENFNADEERFAKQMESIKQQTMKTSDQCYYENFHSIIKRILSQKKVEENLKKYKILMEIS</sequence>
<dbReference type="GO" id="GO:0005634">
    <property type="term" value="C:nucleus"/>
    <property type="evidence" value="ECO:0007669"/>
    <property type="project" value="TreeGrafter"/>
</dbReference>
<comment type="caution">
    <text evidence="5">The sequence shown here is derived from an EMBL/GenBank/DDBJ whole genome shotgun (WGS) entry which is preliminary data.</text>
</comment>
<evidence type="ECO:0000256" key="3">
    <source>
        <dbReference type="SAM" id="Coils"/>
    </source>
</evidence>
<accession>A0A922HSK2</accession>
<dbReference type="EMBL" id="ASGP02000005">
    <property type="protein sequence ID" value="KAH9506476.1"/>
    <property type="molecule type" value="Genomic_DNA"/>
</dbReference>
<evidence type="ECO:0000259" key="4">
    <source>
        <dbReference type="Pfam" id="PF00382"/>
    </source>
</evidence>
<feature type="coiled-coil region" evidence="3">
    <location>
        <begin position="506"/>
        <end position="537"/>
    </location>
</feature>